<dbReference type="AlphaFoldDB" id="A0A1H3QC86"/>
<dbReference type="Pfam" id="PF00258">
    <property type="entry name" value="Flavodoxin_1"/>
    <property type="match status" value="1"/>
</dbReference>
<dbReference type="InterPro" id="IPR001279">
    <property type="entry name" value="Metallo-B-lactamas"/>
</dbReference>
<keyword evidence="4" id="KW-1185">Reference proteome</keyword>
<proteinExistence type="inferred from homology"/>
<dbReference type="Proteomes" id="UP000198625">
    <property type="component" value="Unassembled WGS sequence"/>
</dbReference>
<dbReference type="Gene3D" id="3.40.50.360">
    <property type="match status" value="1"/>
</dbReference>
<feature type="domain" description="Flavodoxin-like" evidence="2">
    <location>
        <begin position="254"/>
        <end position="394"/>
    </location>
</feature>
<dbReference type="SUPFAM" id="SSF52218">
    <property type="entry name" value="Flavoproteins"/>
    <property type="match status" value="1"/>
</dbReference>
<accession>A0A1H3QC86</accession>
<dbReference type="EMBL" id="FNQE01000019">
    <property type="protein sequence ID" value="SDZ10645.1"/>
    <property type="molecule type" value="Genomic_DNA"/>
</dbReference>
<dbReference type="InterPro" id="IPR029039">
    <property type="entry name" value="Flavoprotein-like_sf"/>
</dbReference>
<dbReference type="InterPro" id="IPR036866">
    <property type="entry name" value="RibonucZ/Hydroxyglut_hydro"/>
</dbReference>
<dbReference type="GO" id="GO:0009055">
    <property type="term" value="F:electron transfer activity"/>
    <property type="evidence" value="ECO:0007669"/>
    <property type="project" value="InterPro"/>
</dbReference>
<dbReference type="PANTHER" id="PTHR43717">
    <property type="entry name" value="ANAEROBIC NITRIC OXIDE REDUCTASE FLAVORUBREDOXIN"/>
    <property type="match status" value="1"/>
</dbReference>
<gene>
    <name evidence="3" type="ORF">SAMN05660462_01878</name>
</gene>
<dbReference type="Pfam" id="PF19583">
    <property type="entry name" value="ODP"/>
    <property type="match status" value="1"/>
</dbReference>
<dbReference type="PANTHER" id="PTHR43717:SF1">
    <property type="entry name" value="ANAEROBIC NITRIC OXIDE REDUCTASE FLAVORUBREDOXIN"/>
    <property type="match status" value="1"/>
</dbReference>
<reference evidence="3 4" key="1">
    <citation type="submission" date="2016-10" db="EMBL/GenBank/DDBJ databases">
        <authorList>
            <person name="de Groot N.N."/>
        </authorList>
    </citation>
    <scope>NUCLEOTIDE SEQUENCE [LARGE SCALE GENOMIC DNA]</scope>
    <source>
        <strain evidence="3 4">DSM 21650</strain>
    </source>
</reference>
<dbReference type="PROSITE" id="PS50902">
    <property type="entry name" value="FLAVODOXIN_LIKE"/>
    <property type="match status" value="1"/>
</dbReference>
<dbReference type="InterPro" id="IPR016440">
    <property type="entry name" value="Rubredoxin-O_OxRdtase"/>
</dbReference>
<dbReference type="Gene3D" id="3.60.15.10">
    <property type="entry name" value="Ribonuclease Z/Hydroxyacylglutathione hydrolase-like"/>
    <property type="match status" value="1"/>
</dbReference>
<dbReference type="GO" id="GO:0046872">
    <property type="term" value="F:metal ion binding"/>
    <property type="evidence" value="ECO:0007669"/>
    <property type="project" value="InterPro"/>
</dbReference>
<dbReference type="GO" id="GO:0016651">
    <property type="term" value="F:oxidoreductase activity, acting on NAD(P)H"/>
    <property type="evidence" value="ECO:0007669"/>
    <property type="project" value="UniProtKB-ARBA"/>
</dbReference>
<dbReference type="OrthoDB" id="9807946at2"/>
<dbReference type="SMART" id="SM00849">
    <property type="entry name" value="Lactamase_B"/>
    <property type="match status" value="1"/>
</dbReference>
<sequence length="405" mass="46552">MSYKITEGVTWVGKIHPDFGQVFGKKLSTKIGTTYNSFLIKDEKNVLIDTVWSPLGKEFVSDLKKEIDLKEIDYIVITHGELDHSGALEDLMEEIPHTPIFCTGASICSLKGQFHKDWNFIQVKTGDELIIGERKLIFYESKMLHWPDSMFVYMTKDNILFSTDVFGQNYSAHESLLFDDCLDGEELYQRALKVYVNLFASYNKIVNKKIEELKNLNLDIKIICPSHGVTWRSNPWYIIDKYAQWSNDYEENQITIAYETLRGSTEKMAQYIEEGIKQVWSEIKVKLCNLAHMDNSDIIVEIFKSKAVLLGSPTMNNGIFPSIAGLIELIKGTKLKDKHYSAFGSYGWSGESVGQIIEDFKRYNFRVIDEGIKQLWAPDEDAKNRCIEFGKSFANKIKDSDKKEI</sequence>
<dbReference type="STRING" id="415015.SAMN05660462_01878"/>
<evidence type="ECO:0000259" key="2">
    <source>
        <dbReference type="PROSITE" id="PS50902"/>
    </source>
</evidence>
<dbReference type="CDD" id="cd07709">
    <property type="entry name" value="flavodiiron_proteins_MBL-fold"/>
    <property type="match status" value="1"/>
</dbReference>
<comment type="similarity">
    <text evidence="1">In the N-terminal section; belongs to the zinc metallo-hydrolase group 3 family.</text>
</comment>
<protein>
    <submittedName>
        <fullName evidence="3">Flavorubredoxin</fullName>
    </submittedName>
</protein>
<evidence type="ECO:0000313" key="3">
    <source>
        <dbReference type="EMBL" id="SDZ10645.1"/>
    </source>
</evidence>
<dbReference type="SUPFAM" id="SSF56281">
    <property type="entry name" value="Metallo-hydrolase/oxidoreductase"/>
    <property type="match status" value="1"/>
</dbReference>
<organism evidence="3 4">
    <name type="scientific">Proteiniborus ethanoligenes</name>
    <dbReference type="NCBI Taxonomy" id="415015"/>
    <lineage>
        <taxon>Bacteria</taxon>
        <taxon>Bacillati</taxon>
        <taxon>Bacillota</taxon>
        <taxon>Clostridia</taxon>
        <taxon>Eubacteriales</taxon>
        <taxon>Proteiniborus</taxon>
    </lineage>
</organism>
<dbReference type="PIRSF" id="PIRSF005243">
    <property type="entry name" value="ROO"/>
    <property type="match status" value="1"/>
</dbReference>
<dbReference type="GO" id="GO:0010181">
    <property type="term" value="F:FMN binding"/>
    <property type="evidence" value="ECO:0007669"/>
    <property type="project" value="InterPro"/>
</dbReference>
<dbReference type="InterPro" id="IPR008254">
    <property type="entry name" value="Flavodoxin/NO_synth"/>
</dbReference>
<dbReference type="RefSeq" id="WP_091730279.1">
    <property type="nucleotide sequence ID" value="NZ_FNQE01000019.1"/>
</dbReference>
<dbReference type="InterPro" id="IPR045761">
    <property type="entry name" value="ODP_dom"/>
</dbReference>
<evidence type="ECO:0000313" key="4">
    <source>
        <dbReference type="Proteomes" id="UP000198625"/>
    </source>
</evidence>
<evidence type="ECO:0000256" key="1">
    <source>
        <dbReference type="ARBA" id="ARBA00007121"/>
    </source>
</evidence>
<name>A0A1H3QC86_9FIRM</name>